<dbReference type="RefSeq" id="WP_020912031.1">
    <property type="nucleotide sequence ID" value="NC_011566.1"/>
</dbReference>
<dbReference type="GO" id="GO:0006935">
    <property type="term" value="P:chemotaxis"/>
    <property type="evidence" value="ECO:0007669"/>
    <property type="project" value="InterPro"/>
</dbReference>
<dbReference type="InterPro" id="IPR004090">
    <property type="entry name" value="Chemotax_Me-accpt_rcpt"/>
</dbReference>
<dbReference type="PROSITE" id="PS50111">
    <property type="entry name" value="CHEMOTAXIS_TRANSDUC_2"/>
    <property type="match status" value="1"/>
</dbReference>
<keyword evidence="8" id="KW-0418">Kinase</keyword>
<reference evidence="8 9" key="1">
    <citation type="journal article" date="2008" name="PLoS ONE">
        <title>Environmental adaptation: genomic analysis of the piezotolerant and psychrotolerant deep-sea iron reducing bacterium Shewanella piezotolerans WP3.</title>
        <authorList>
            <person name="Wang F."/>
            <person name="Wang J."/>
            <person name="Jian H."/>
            <person name="Zhang B."/>
            <person name="Li S."/>
            <person name="Wang F."/>
            <person name="Zeng X."/>
            <person name="Gao L."/>
            <person name="Bartlett D.H."/>
            <person name="Yu J."/>
            <person name="Hu S."/>
            <person name="Xiao X."/>
        </authorList>
    </citation>
    <scope>NUCLEOTIDE SEQUENCE [LARGE SCALE GENOMIC DNA]</scope>
    <source>
        <strain evidence="9">WP3 / JCM 13877</strain>
    </source>
</reference>
<accession>B8CLK4</accession>
<dbReference type="STRING" id="225849.swp_1896"/>
<dbReference type="eggNOG" id="COG0840">
    <property type="taxonomic scope" value="Bacteria"/>
</dbReference>
<gene>
    <name evidence="8" type="ordered locus">swp_1896</name>
</gene>
<feature type="transmembrane region" description="Helical" evidence="5">
    <location>
        <begin position="22"/>
        <end position="42"/>
    </location>
</feature>
<evidence type="ECO:0000256" key="2">
    <source>
        <dbReference type="ARBA" id="ARBA00023224"/>
    </source>
</evidence>
<evidence type="ECO:0000256" key="3">
    <source>
        <dbReference type="ARBA" id="ARBA00029447"/>
    </source>
</evidence>
<keyword evidence="2 4" id="KW-0807">Transducer</keyword>
<dbReference type="Proteomes" id="UP000000753">
    <property type="component" value="Chromosome"/>
</dbReference>
<evidence type="ECO:0000256" key="4">
    <source>
        <dbReference type="PROSITE-ProRule" id="PRU00284"/>
    </source>
</evidence>
<dbReference type="PANTHER" id="PTHR32089">
    <property type="entry name" value="METHYL-ACCEPTING CHEMOTAXIS PROTEIN MCPB"/>
    <property type="match status" value="1"/>
</dbReference>
<dbReference type="GO" id="GO:0004888">
    <property type="term" value="F:transmembrane signaling receptor activity"/>
    <property type="evidence" value="ECO:0007669"/>
    <property type="project" value="InterPro"/>
</dbReference>
<protein>
    <submittedName>
        <fullName evidence="8">Histidine kinase, HAMP region:Bacterial chemotaxis sensory transducer</fullName>
    </submittedName>
</protein>
<dbReference type="Gene3D" id="1.10.287.950">
    <property type="entry name" value="Methyl-accepting chemotaxis protein"/>
    <property type="match status" value="1"/>
</dbReference>
<comment type="subcellular location">
    <subcellularLocation>
        <location evidence="1">Membrane</location>
    </subcellularLocation>
</comment>
<proteinExistence type="inferred from homology"/>
<evidence type="ECO:0000259" key="6">
    <source>
        <dbReference type="PROSITE" id="PS50111"/>
    </source>
</evidence>
<evidence type="ECO:0000259" key="7">
    <source>
        <dbReference type="PROSITE" id="PS50885"/>
    </source>
</evidence>
<dbReference type="OrthoDB" id="6757190at2"/>
<organism evidence="8 9">
    <name type="scientific">Shewanella piezotolerans (strain WP3 / JCM 13877)</name>
    <dbReference type="NCBI Taxonomy" id="225849"/>
    <lineage>
        <taxon>Bacteria</taxon>
        <taxon>Pseudomonadati</taxon>
        <taxon>Pseudomonadota</taxon>
        <taxon>Gammaproteobacteria</taxon>
        <taxon>Alteromonadales</taxon>
        <taxon>Shewanellaceae</taxon>
        <taxon>Shewanella</taxon>
    </lineage>
</organism>
<dbReference type="HOGENOM" id="CLU_000445_107_27_6"/>
<dbReference type="SUPFAM" id="SSF58104">
    <property type="entry name" value="Methyl-accepting chemotaxis protein (MCP) signaling domain"/>
    <property type="match status" value="1"/>
</dbReference>
<dbReference type="GO" id="GO:0016301">
    <property type="term" value="F:kinase activity"/>
    <property type="evidence" value="ECO:0007669"/>
    <property type="project" value="UniProtKB-KW"/>
</dbReference>
<dbReference type="FunFam" id="1.10.287.950:FF:000001">
    <property type="entry name" value="Methyl-accepting chemotaxis sensory transducer"/>
    <property type="match status" value="1"/>
</dbReference>
<dbReference type="SMART" id="SM00283">
    <property type="entry name" value="MA"/>
    <property type="match status" value="1"/>
</dbReference>
<dbReference type="EMBL" id="CP000472">
    <property type="protein sequence ID" value="ACJ28655.1"/>
    <property type="molecule type" value="Genomic_DNA"/>
</dbReference>
<dbReference type="GO" id="GO:0016020">
    <property type="term" value="C:membrane"/>
    <property type="evidence" value="ECO:0007669"/>
    <property type="project" value="UniProtKB-SubCell"/>
</dbReference>
<dbReference type="PROSITE" id="PS50885">
    <property type="entry name" value="HAMP"/>
    <property type="match status" value="1"/>
</dbReference>
<dbReference type="InterPro" id="IPR003660">
    <property type="entry name" value="HAMP_dom"/>
</dbReference>
<keyword evidence="8" id="KW-0808">Transferase</keyword>
<dbReference type="InterPro" id="IPR004089">
    <property type="entry name" value="MCPsignal_dom"/>
</dbReference>
<keyword evidence="9" id="KW-1185">Reference proteome</keyword>
<evidence type="ECO:0000256" key="1">
    <source>
        <dbReference type="ARBA" id="ARBA00004370"/>
    </source>
</evidence>
<dbReference type="PRINTS" id="PR00260">
    <property type="entry name" value="CHEMTRNSDUCR"/>
</dbReference>
<dbReference type="GO" id="GO:0007165">
    <property type="term" value="P:signal transduction"/>
    <property type="evidence" value="ECO:0007669"/>
    <property type="project" value="UniProtKB-KW"/>
</dbReference>
<keyword evidence="5" id="KW-1133">Transmembrane helix</keyword>
<evidence type="ECO:0000313" key="9">
    <source>
        <dbReference type="Proteomes" id="UP000000753"/>
    </source>
</evidence>
<dbReference type="AlphaFoldDB" id="B8CLK4"/>
<evidence type="ECO:0000313" key="8">
    <source>
        <dbReference type="EMBL" id="ACJ28655.1"/>
    </source>
</evidence>
<evidence type="ECO:0000256" key="5">
    <source>
        <dbReference type="SAM" id="Phobius"/>
    </source>
</evidence>
<feature type="domain" description="Methyl-accepting transducer" evidence="6">
    <location>
        <begin position="209"/>
        <end position="445"/>
    </location>
</feature>
<feature type="transmembrane region" description="Helical" evidence="5">
    <location>
        <begin position="131"/>
        <end position="150"/>
    </location>
</feature>
<dbReference type="Pfam" id="PF00015">
    <property type="entry name" value="MCPsignal"/>
    <property type="match status" value="1"/>
</dbReference>
<comment type="similarity">
    <text evidence="3">Belongs to the methyl-accepting chemotaxis (MCP) protein family.</text>
</comment>
<name>B8CLK4_SHEPW</name>
<dbReference type="PANTHER" id="PTHR32089:SF65">
    <property type="entry name" value="CHEMOTAXIS SIGNAL TRANSDUCTION SYSTEM METHYL ACCEPTING SENSORY TRANSDUCER"/>
    <property type="match status" value="1"/>
</dbReference>
<dbReference type="KEGG" id="swp:swp_1896"/>
<sequence>MKQINFRTVDAVLIKLSLNGKFWAICTMVTLITLGVAVTNYFNSTQQVEAASIERAQATVDAYASVANSLNLDDAALADFAAENGLVVGYLQKSNRVNNKVTVSANLVSEQLVYSANVAKWEQDALSQANMMLLLSLLGLLPLYLVSYWVSTSLGGGLWDMYQAIKRLADGDLSFRLNFFGKDDFSLIAREIDRSADNMSEMVSAIAKNAETLAHAASEFQQQAGQNEQLTHAQHQFLDTVAVAMSQMTAAVEEVSANASNTSEQTEINSSQAANSKVQLTEAVASIGILTERISEASISVEDLSHAATQIGEVVTTINGISEQTNLLALNAAIEAARAGEQGRGFAVVADEVRTLASRTQQATVEIQSMIEGLQTGTHKLSNITGDIVSQADKGREAIISVSNDVDSMALSISTVFDMSAQIAASSEEQSVASREIASQLNDIRGQAETIKETTGHSISLATDLNDASNGLDQLLGQYTLAKTKLERSTAAN</sequence>
<keyword evidence="5" id="KW-0812">Transmembrane</keyword>
<keyword evidence="5" id="KW-0472">Membrane</keyword>
<feature type="domain" description="HAMP" evidence="7">
    <location>
        <begin position="152"/>
        <end position="204"/>
    </location>
</feature>